<organism evidence="1">
    <name type="scientific">marine sediment metagenome</name>
    <dbReference type="NCBI Taxonomy" id="412755"/>
    <lineage>
        <taxon>unclassified sequences</taxon>
        <taxon>metagenomes</taxon>
        <taxon>ecological metagenomes</taxon>
    </lineage>
</organism>
<dbReference type="AlphaFoldDB" id="A0A0F9PGT3"/>
<sequence>MTRCWQQWRRTYEHPQQYALDALLERQQQYRRLLVYDTVQRRTDMLIEVAVRNRLYRYINWELRTA</sequence>
<accession>A0A0F9PGT3</accession>
<name>A0A0F9PGT3_9ZZZZ</name>
<protein>
    <submittedName>
        <fullName evidence="1">Uncharacterized protein</fullName>
    </submittedName>
</protein>
<gene>
    <name evidence="1" type="ORF">LCGC14_0827900</name>
</gene>
<proteinExistence type="predicted"/>
<dbReference type="EMBL" id="LAZR01002361">
    <property type="protein sequence ID" value="KKN31040.1"/>
    <property type="molecule type" value="Genomic_DNA"/>
</dbReference>
<reference evidence="1" key="1">
    <citation type="journal article" date="2015" name="Nature">
        <title>Complex archaea that bridge the gap between prokaryotes and eukaryotes.</title>
        <authorList>
            <person name="Spang A."/>
            <person name="Saw J.H."/>
            <person name="Jorgensen S.L."/>
            <person name="Zaremba-Niedzwiedzka K."/>
            <person name="Martijn J."/>
            <person name="Lind A.E."/>
            <person name="van Eijk R."/>
            <person name="Schleper C."/>
            <person name="Guy L."/>
            <person name="Ettema T.J."/>
        </authorList>
    </citation>
    <scope>NUCLEOTIDE SEQUENCE</scope>
</reference>
<evidence type="ECO:0000313" key="1">
    <source>
        <dbReference type="EMBL" id="KKN31040.1"/>
    </source>
</evidence>
<comment type="caution">
    <text evidence="1">The sequence shown here is derived from an EMBL/GenBank/DDBJ whole genome shotgun (WGS) entry which is preliminary data.</text>
</comment>